<dbReference type="PANTHER" id="PTHR33307">
    <property type="entry name" value="ALPHA-RHAMNOSIDASE (EUROFUNG)"/>
    <property type="match status" value="1"/>
</dbReference>
<evidence type="ECO:0000313" key="2">
    <source>
        <dbReference type="EMBL" id="MDS0244370.1"/>
    </source>
</evidence>
<evidence type="ECO:0000259" key="1">
    <source>
        <dbReference type="Pfam" id="PF08531"/>
    </source>
</evidence>
<accession>A0AAJ2HH49</accession>
<reference evidence="2 3" key="1">
    <citation type="submission" date="2021-06" db="EMBL/GenBank/DDBJ databases">
        <title>Genome-based taxonomic framework of Microbacterium strains isolated from marine environment, the description of four new species and reclassification of four preexisting species.</title>
        <authorList>
            <person name="Lee S.D."/>
            <person name="Kim S.-M."/>
            <person name="Byeon Y.-S."/>
            <person name="Yang H.L."/>
            <person name="Kim I.S."/>
        </authorList>
    </citation>
    <scope>NUCLEOTIDE SEQUENCE [LARGE SCALE GENOMIC DNA]</scope>
    <source>
        <strain evidence="2 3">KACC 20514</strain>
    </source>
</reference>
<proteinExistence type="predicted"/>
<dbReference type="Pfam" id="PF08531">
    <property type="entry name" value="Bac_rhamnosid_N"/>
    <property type="match status" value="1"/>
</dbReference>
<organism evidence="2 3">
    <name type="scientific">Microbacterium aurantiacum</name>
    <dbReference type="NCBI Taxonomy" id="162393"/>
    <lineage>
        <taxon>Bacteria</taxon>
        <taxon>Bacillati</taxon>
        <taxon>Actinomycetota</taxon>
        <taxon>Actinomycetes</taxon>
        <taxon>Micrococcales</taxon>
        <taxon>Microbacteriaceae</taxon>
        <taxon>Microbacterium</taxon>
    </lineage>
</organism>
<dbReference type="Proteomes" id="UP001183582">
    <property type="component" value="Unassembled WGS sequence"/>
</dbReference>
<evidence type="ECO:0000313" key="3">
    <source>
        <dbReference type="Proteomes" id="UP001183582"/>
    </source>
</evidence>
<gene>
    <name evidence="2" type="ORF">KZC50_01945</name>
</gene>
<dbReference type="PANTHER" id="PTHR33307:SF6">
    <property type="entry name" value="ALPHA-RHAMNOSIDASE (EUROFUNG)-RELATED"/>
    <property type="match status" value="1"/>
</dbReference>
<feature type="domain" description="Bacterial alpha-L-rhamnosidase N-terminal" evidence="1">
    <location>
        <begin position="34"/>
        <end position="115"/>
    </location>
</feature>
<dbReference type="AlphaFoldDB" id="A0AAJ2HH49"/>
<dbReference type="InterPro" id="IPR016007">
    <property type="entry name" value="Alpha_rhamnosid"/>
</dbReference>
<dbReference type="Gene3D" id="2.60.120.260">
    <property type="entry name" value="Galactose-binding domain-like"/>
    <property type="match status" value="1"/>
</dbReference>
<dbReference type="InterPro" id="IPR013737">
    <property type="entry name" value="Bac_rhamnosid_N"/>
</dbReference>
<sequence>MTLGWERSFATSAATSSRHVSANVIDASNAVFDGTQPSFLAQVRVTRDDGSMRVLAATDSTWEAADDGALVDSGIYAGEHQDLRRSPTTWTPVRVGAAAREGYENVPGPEARIAAPVRRIAALPVAAVLASPSGGRILDFGQNLADVIDDRRAYRALLETLSAHAPERVDAVRTGTVWGARRPLSTALMFTPPPVLEAIDRAVREATA</sequence>
<dbReference type="RefSeq" id="WP_310890449.1">
    <property type="nucleotide sequence ID" value="NZ_BAAAGR010000001.1"/>
</dbReference>
<comment type="caution">
    <text evidence="2">The sequence shown here is derived from an EMBL/GenBank/DDBJ whole genome shotgun (WGS) entry which is preliminary data.</text>
</comment>
<dbReference type="GeneID" id="301456950"/>
<dbReference type="EMBL" id="JAHWXH010000001">
    <property type="protein sequence ID" value="MDS0244370.1"/>
    <property type="molecule type" value="Genomic_DNA"/>
</dbReference>
<name>A0AAJ2HH49_9MICO</name>
<protein>
    <submittedName>
        <fullName evidence="2">Alpha-L-rhamnosidase N-terminal domain-containing protein</fullName>
    </submittedName>
</protein>